<dbReference type="SUPFAM" id="SSF49842">
    <property type="entry name" value="TNF-like"/>
    <property type="match status" value="1"/>
</dbReference>
<gene>
    <name evidence="9" type="primary">TNFSF12</name>
    <name evidence="9" type="ORF">BLAG_LOCUS7893</name>
</gene>
<comment type="similarity">
    <text evidence="2">Belongs to the tumor necrosis factor family.</text>
</comment>
<organism evidence="9 10">
    <name type="scientific">Branchiostoma lanceolatum</name>
    <name type="common">Common lancelet</name>
    <name type="synonym">Amphioxus lanceolatum</name>
    <dbReference type="NCBI Taxonomy" id="7740"/>
    <lineage>
        <taxon>Eukaryota</taxon>
        <taxon>Metazoa</taxon>
        <taxon>Chordata</taxon>
        <taxon>Cephalochordata</taxon>
        <taxon>Leptocardii</taxon>
        <taxon>Amphioxiformes</taxon>
        <taxon>Branchiostomatidae</taxon>
        <taxon>Branchiostoma</taxon>
    </lineage>
</organism>
<keyword evidence="6" id="KW-0325">Glycoprotein</keyword>
<keyword evidence="3" id="KW-0202">Cytokine</keyword>
<proteinExistence type="inferred from homology"/>
<dbReference type="GO" id="GO:0005164">
    <property type="term" value="F:tumor necrosis factor receptor binding"/>
    <property type="evidence" value="ECO:0007669"/>
    <property type="project" value="InterPro"/>
</dbReference>
<feature type="domain" description="THD" evidence="8">
    <location>
        <begin position="165"/>
        <end position="298"/>
    </location>
</feature>
<evidence type="ECO:0000256" key="3">
    <source>
        <dbReference type="ARBA" id="ARBA00022514"/>
    </source>
</evidence>
<evidence type="ECO:0000313" key="10">
    <source>
        <dbReference type="Proteomes" id="UP000838412"/>
    </source>
</evidence>
<evidence type="ECO:0000256" key="7">
    <source>
        <dbReference type="SAM" id="MobiDB-lite"/>
    </source>
</evidence>
<feature type="compositionally biased region" description="Polar residues" evidence="7">
    <location>
        <begin position="98"/>
        <end position="113"/>
    </location>
</feature>
<evidence type="ECO:0000256" key="6">
    <source>
        <dbReference type="ARBA" id="ARBA00023180"/>
    </source>
</evidence>
<dbReference type="GO" id="GO:0005615">
    <property type="term" value="C:extracellular space"/>
    <property type="evidence" value="ECO:0007669"/>
    <property type="project" value="UniProtKB-KW"/>
</dbReference>
<dbReference type="Proteomes" id="UP000838412">
    <property type="component" value="Chromosome 14"/>
</dbReference>
<dbReference type="InterPro" id="IPR051748">
    <property type="entry name" value="TNF_Ligand_Superfamily"/>
</dbReference>
<evidence type="ECO:0000256" key="5">
    <source>
        <dbReference type="ARBA" id="ARBA00023157"/>
    </source>
</evidence>
<dbReference type="OrthoDB" id="6159739at2759"/>
<accession>A0A8K0EEK7</accession>
<dbReference type="PANTHER" id="PTHR15151:SF20">
    <property type="entry name" value="TUMOR NECROSIS FACTOR LIGAND SUPERFAMILY MEMBER 12"/>
    <property type="match status" value="1"/>
</dbReference>
<keyword evidence="5" id="KW-1015">Disulfide bond</keyword>
<evidence type="ECO:0000313" key="9">
    <source>
        <dbReference type="EMBL" id="CAH1245632.1"/>
    </source>
</evidence>
<dbReference type="Gene3D" id="2.60.120.40">
    <property type="match status" value="1"/>
</dbReference>
<protein>
    <submittedName>
        <fullName evidence="9">TNFSF12 protein</fullName>
    </submittedName>
</protein>
<dbReference type="Pfam" id="PF00229">
    <property type="entry name" value="TNF"/>
    <property type="match status" value="1"/>
</dbReference>
<dbReference type="GO" id="GO:0016020">
    <property type="term" value="C:membrane"/>
    <property type="evidence" value="ECO:0007669"/>
    <property type="project" value="InterPro"/>
</dbReference>
<dbReference type="EMBL" id="OV696699">
    <property type="protein sequence ID" value="CAH1245632.1"/>
    <property type="molecule type" value="Genomic_DNA"/>
</dbReference>
<dbReference type="InterPro" id="IPR006052">
    <property type="entry name" value="TNF_dom"/>
</dbReference>
<name>A0A8K0EEK7_BRALA</name>
<dbReference type="GO" id="GO:0006955">
    <property type="term" value="P:immune response"/>
    <property type="evidence" value="ECO:0007669"/>
    <property type="project" value="InterPro"/>
</dbReference>
<reference evidence="9" key="1">
    <citation type="submission" date="2022-01" db="EMBL/GenBank/DDBJ databases">
        <authorList>
            <person name="Braso-Vives M."/>
        </authorList>
    </citation>
    <scope>NUCLEOTIDE SEQUENCE</scope>
</reference>
<evidence type="ECO:0000256" key="4">
    <source>
        <dbReference type="ARBA" id="ARBA00022525"/>
    </source>
</evidence>
<dbReference type="PANTHER" id="PTHR15151">
    <property type="entry name" value="PROTEIN EIGER"/>
    <property type="match status" value="1"/>
</dbReference>
<comment type="subcellular location">
    <subcellularLocation>
        <location evidence="1">Secreted</location>
    </subcellularLocation>
</comment>
<feature type="compositionally biased region" description="Basic and acidic residues" evidence="7">
    <location>
        <begin position="119"/>
        <end position="141"/>
    </location>
</feature>
<keyword evidence="4" id="KW-0964">Secreted</keyword>
<sequence length="300" mass="33919">MHCTNLQADGGSENRYVSGCSAFLTQPLRVSKTWKQENVTISPSRHLLGDQSVYVSLPKVFSEGRDRRKDQSSLGAVPADLVYPAEEDDENIYHDNSFDSIGYQSSNSSVNQKTFRRLRRDERRITGDQRELENIGQEDKNKKGKRRRCRRKGRRQKAQSHVHYEAAEYSVVSVAGTVSFWQLSDWFAPEGCWFVLKNGHVRVKEAGVYWIYAQVTFEDRKDAVLAQVLLGGRGDRPPTPVLTCAGNQQDAAVPTGRRARTCFVAGIRRLDRNDRITVEAWGGVKASPDYTYFGLLKLGI</sequence>
<evidence type="ECO:0000256" key="2">
    <source>
        <dbReference type="ARBA" id="ARBA00008670"/>
    </source>
</evidence>
<keyword evidence="10" id="KW-1185">Reference proteome</keyword>
<dbReference type="InterPro" id="IPR008983">
    <property type="entry name" value="Tumour_necrosis_fac-like_dom"/>
</dbReference>
<evidence type="ECO:0000256" key="1">
    <source>
        <dbReference type="ARBA" id="ARBA00004613"/>
    </source>
</evidence>
<dbReference type="AlphaFoldDB" id="A0A8K0EEK7"/>
<evidence type="ECO:0000259" key="8">
    <source>
        <dbReference type="PROSITE" id="PS50049"/>
    </source>
</evidence>
<feature type="compositionally biased region" description="Basic residues" evidence="7">
    <location>
        <begin position="142"/>
        <end position="157"/>
    </location>
</feature>
<feature type="region of interest" description="Disordered" evidence="7">
    <location>
        <begin position="98"/>
        <end position="157"/>
    </location>
</feature>
<dbReference type="GO" id="GO:0005125">
    <property type="term" value="F:cytokine activity"/>
    <property type="evidence" value="ECO:0007669"/>
    <property type="project" value="UniProtKB-KW"/>
</dbReference>
<dbReference type="PROSITE" id="PS50049">
    <property type="entry name" value="THD_2"/>
    <property type="match status" value="1"/>
</dbReference>